<dbReference type="AlphaFoldDB" id="A0A502F6G5"/>
<protein>
    <submittedName>
        <fullName evidence="1">Uncharacterized protein</fullName>
    </submittedName>
</protein>
<name>A0A502F6G5_9PROT</name>
<evidence type="ECO:0000313" key="2">
    <source>
        <dbReference type="Proteomes" id="UP000317078"/>
    </source>
</evidence>
<dbReference type="Proteomes" id="UP000317078">
    <property type="component" value="Unassembled WGS sequence"/>
</dbReference>
<keyword evidence="2" id="KW-1185">Reference proteome</keyword>
<gene>
    <name evidence="1" type="ORF">EAH89_26880</name>
</gene>
<reference evidence="1 2" key="1">
    <citation type="journal article" date="2019" name="Environ. Microbiol.">
        <title>Species interactions and distinct microbial communities in high Arctic permafrost affected cryosols are associated with the CH4 and CO2 gas fluxes.</title>
        <authorList>
            <person name="Altshuler I."/>
            <person name="Hamel J."/>
            <person name="Turney S."/>
            <person name="Magnuson E."/>
            <person name="Levesque R."/>
            <person name="Greer C."/>
            <person name="Whyte L.G."/>
        </authorList>
    </citation>
    <scope>NUCLEOTIDE SEQUENCE [LARGE SCALE GENOMIC DNA]</scope>
    <source>
        <strain evidence="1 2">S9.3B</strain>
    </source>
</reference>
<comment type="caution">
    <text evidence="1">The sequence shown here is derived from an EMBL/GenBank/DDBJ whole genome shotgun (WGS) entry which is preliminary data.</text>
</comment>
<proteinExistence type="predicted"/>
<organism evidence="1 2">
    <name type="scientific">Muricoccus nepalensis</name>
    <dbReference type="NCBI Taxonomy" id="1854500"/>
    <lineage>
        <taxon>Bacteria</taxon>
        <taxon>Pseudomonadati</taxon>
        <taxon>Pseudomonadota</taxon>
        <taxon>Alphaproteobacteria</taxon>
        <taxon>Acetobacterales</taxon>
        <taxon>Roseomonadaceae</taxon>
        <taxon>Muricoccus</taxon>
    </lineage>
</organism>
<dbReference type="EMBL" id="RCZP01000050">
    <property type="protein sequence ID" value="TPG44829.1"/>
    <property type="molecule type" value="Genomic_DNA"/>
</dbReference>
<accession>A0A502F6G5</accession>
<evidence type="ECO:0000313" key="1">
    <source>
        <dbReference type="EMBL" id="TPG44829.1"/>
    </source>
</evidence>
<sequence length="73" mass="7680">MSMNRKEAAGGVDARFEWQVFHTARGVMVLDGWGSPLGTFRTVAVAVLAMLATEAGPSPRHLALNDNDVGGPA</sequence>